<dbReference type="AlphaFoldDB" id="A0A0P6W2K7"/>
<dbReference type="PATRIC" id="fig|218284.4.peg.3973"/>
<evidence type="ECO:0000313" key="1">
    <source>
        <dbReference type="EMBL" id="KPL59597.1"/>
    </source>
</evidence>
<protein>
    <submittedName>
        <fullName evidence="1">ArsR family transcriptional regulator</fullName>
    </submittedName>
</protein>
<name>A0A0P6W2K7_9BACI</name>
<evidence type="ECO:0000313" key="2">
    <source>
        <dbReference type="Proteomes" id="UP000050398"/>
    </source>
</evidence>
<dbReference type="Proteomes" id="UP000050398">
    <property type="component" value="Unassembled WGS sequence"/>
</dbReference>
<sequence length="348" mass="39034">MTLDTKNVSRVQTDHILEASLHTSQMIWPATHDETRPGTVILYPKHSWTTGLASVNFVHHPNNGPVFHFETDGIPEEVINEIERLQPKGNSEGIQIMLMGDVSERVYNQVSSYKVQSLEADTDAQFAYKADEEYARLTDEYPENILIVSSEDEAKLFSLVAGYWIAHMPEPILYVNRNDIPNETIKAIKKRENPNIYILGPETIVSKQVEEKLSTIGNVSRIPGSNPVECSVQFTMFKDDDSGFGWGINKPGRGLSFISTSQPELAIVTTPFSHLGKHCPLLWLDRGKLDDSINHFLAKIKPTFKETPQEGPYNHSYLIGSTGTISYETQGIIDNMLEIVPEDGEGHH</sequence>
<organism evidence="1 2">
    <name type="scientific">Rossellomorea vietnamensis</name>
    <dbReference type="NCBI Taxonomy" id="218284"/>
    <lineage>
        <taxon>Bacteria</taxon>
        <taxon>Bacillati</taxon>
        <taxon>Bacillota</taxon>
        <taxon>Bacilli</taxon>
        <taxon>Bacillales</taxon>
        <taxon>Bacillaceae</taxon>
        <taxon>Rossellomorea</taxon>
    </lineage>
</organism>
<comment type="caution">
    <text evidence="1">The sequence shown here is derived from an EMBL/GenBank/DDBJ whole genome shotgun (WGS) entry which is preliminary data.</text>
</comment>
<dbReference type="EMBL" id="LIXZ01000007">
    <property type="protein sequence ID" value="KPL59597.1"/>
    <property type="molecule type" value="Genomic_DNA"/>
</dbReference>
<accession>A0A0P6W2K7</accession>
<proteinExistence type="predicted"/>
<gene>
    <name evidence="1" type="ORF">AM506_11335</name>
</gene>
<reference evidence="1 2" key="1">
    <citation type="submission" date="2015-08" db="EMBL/GenBank/DDBJ databases">
        <title>Draft Genome Sequence of Bacillus vietnamensis UCD-SED5.</title>
        <authorList>
            <person name="Lee R.D."/>
            <person name="Jospin G."/>
            <person name="Lang J.M."/>
            <person name="Coil D.A."/>
            <person name="Eisen J.A."/>
        </authorList>
    </citation>
    <scope>NUCLEOTIDE SEQUENCE [LARGE SCALE GENOMIC DNA]</scope>
    <source>
        <strain evidence="1 2">UCD-SED5</strain>
    </source>
</reference>